<dbReference type="AlphaFoldDB" id="A0A4D5RFI1"/>
<name>A0A4D5RFI1_IXOSC</name>
<protein>
    <submittedName>
        <fullName evidence="1">Putative secreted protein</fullName>
    </submittedName>
</protein>
<evidence type="ECO:0000313" key="1">
    <source>
        <dbReference type="EMBL" id="MOY35892.1"/>
    </source>
</evidence>
<organism evidence="1">
    <name type="scientific">Ixodes scapularis</name>
    <name type="common">Black-legged tick</name>
    <name type="synonym">Deer tick</name>
    <dbReference type="NCBI Taxonomy" id="6945"/>
    <lineage>
        <taxon>Eukaryota</taxon>
        <taxon>Metazoa</taxon>
        <taxon>Ecdysozoa</taxon>
        <taxon>Arthropoda</taxon>
        <taxon>Chelicerata</taxon>
        <taxon>Arachnida</taxon>
        <taxon>Acari</taxon>
        <taxon>Parasitiformes</taxon>
        <taxon>Ixodida</taxon>
        <taxon>Ixodoidea</taxon>
        <taxon>Ixodidae</taxon>
        <taxon>Ixodinae</taxon>
        <taxon>Ixodes</taxon>
    </lineage>
</organism>
<proteinExistence type="predicted"/>
<accession>A0A4D5RFI1</accession>
<sequence>MTRRILVGLLPTTSLFSTASRGVKASASLTNSPAGKSLKKLLKRRVSFLVPRIMMSNKQLSHGWPIQRRDWTKQPKKLVCLCHQARLPSMSSASR</sequence>
<dbReference type="EMBL" id="GHJT01001921">
    <property type="protein sequence ID" value="MOY35892.1"/>
    <property type="molecule type" value="Transcribed_RNA"/>
</dbReference>
<reference evidence="1" key="1">
    <citation type="submission" date="2019-04" db="EMBL/GenBank/DDBJ databases">
        <title>An insight into the mialome of Ixodes scapularis.</title>
        <authorList>
            <person name="Ribeiro J.M."/>
            <person name="Mather T.N."/>
            <person name="Karim S."/>
        </authorList>
    </citation>
    <scope>NUCLEOTIDE SEQUENCE</scope>
</reference>